<feature type="domain" description="RNA polymerase sigma-70 region 2" evidence="7">
    <location>
        <begin position="30"/>
        <end position="89"/>
    </location>
</feature>
<dbReference type="SUPFAM" id="SSF88946">
    <property type="entry name" value="Sigma2 domain of RNA polymerase sigma factors"/>
    <property type="match status" value="1"/>
</dbReference>
<evidence type="ECO:0000256" key="6">
    <source>
        <dbReference type="SAM" id="MobiDB-lite"/>
    </source>
</evidence>
<dbReference type="InterPro" id="IPR036388">
    <property type="entry name" value="WH-like_DNA-bd_sf"/>
</dbReference>
<dbReference type="EMBL" id="WVTD01000021">
    <property type="protein sequence ID" value="MYL99814.1"/>
    <property type="molecule type" value="Genomic_DNA"/>
</dbReference>
<dbReference type="InterPro" id="IPR039425">
    <property type="entry name" value="RNA_pol_sigma-70-like"/>
</dbReference>
<dbReference type="PANTHER" id="PTHR43133:SF8">
    <property type="entry name" value="RNA POLYMERASE SIGMA FACTOR HI_1459-RELATED"/>
    <property type="match status" value="1"/>
</dbReference>
<evidence type="ECO:0000313" key="9">
    <source>
        <dbReference type="EMBL" id="MYL99814.1"/>
    </source>
</evidence>
<proteinExistence type="inferred from homology"/>
<evidence type="ECO:0000256" key="4">
    <source>
        <dbReference type="ARBA" id="ARBA00023125"/>
    </source>
</evidence>
<feature type="region of interest" description="Disordered" evidence="6">
    <location>
        <begin position="214"/>
        <end position="235"/>
    </location>
</feature>
<dbReference type="Gene3D" id="1.10.10.10">
    <property type="entry name" value="Winged helix-like DNA-binding domain superfamily/Winged helix DNA-binding domain"/>
    <property type="match status" value="1"/>
</dbReference>
<evidence type="ECO:0000259" key="7">
    <source>
        <dbReference type="Pfam" id="PF04542"/>
    </source>
</evidence>
<name>A0A7X4GKC5_9SPHN</name>
<dbReference type="AlphaFoldDB" id="A0A7X4GKC5"/>
<dbReference type="Pfam" id="PF04542">
    <property type="entry name" value="Sigma70_r2"/>
    <property type="match status" value="1"/>
</dbReference>
<dbReference type="InterPro" id="IPR007627">
    <property type="entry name" value="RNA_pol_sigma70_r2"/>
</dbReference>
<reference evidence="9 10" key="1">
    <citation type="submission" date="2019-12" db="EMBL/GenBank/DDBJ databases">
        <authorList>
            <person name="Feng G."/>
            <person name="Zhu H."/>
        </authorList>
    </citation>
    <scope>NUCLEOTIDE SEQUENCE [LARGE SCALE GENOMIC DNA]</scope>
    <source>
        <strain evidence="9 10">FGD1</strain>
    </source>
</reference>
<keyword evidence="2" id="KW-0805">Transcription regulation</keyword>
<keyword evidence="4" id="KW-0238">DNA-binding</keyword>
<comment type="similarity">
    <text evidence="1">Belongs to the sigma-70 factor family. ECF subfamily.</text>
</comment>
<evidence type="ECO:0000256" key="2">
    <source>
        <dbReference type="ARBA" id="ARBA00023015"/>
    </source>
</evidence>
<keyword evidence="3" id="KW-0731">Sigma factor</keyword>
<dbReference type="NCBIfam" id="TIGR02937">
    <property type="entry name" value="sigma70-ECF"/>
    <property type="match status" value="1"/>
</dbReference>
<dbReference type="InterPro" id="IPR013325">
    <property type="entry name" value="RNA_pol_sigma_r2"/>
</dbReference>
<dbReference type="InterPro" id="IPR014284">
    <property type="entry name" value="RNA_pol_sigma-70_dom"/>
</dbReference>
<dbReference type="InterPro" id="IPR013324">
    <property type="entry name" value="RNA_pol_sigma_r3/r4-like"/>
</dbReference>
<accession>A0A7X4GKC5</accession>
<evidence type="ECO:0000256" key="5">
    <source>
        <dbReference type="ARBA" id="ARBA00023163"/>
    </source>
</evidence>
<evidence type="ECO:0000313" key="10">
    <source>
        <dbReference type="Proteomes" id="UP000465810"/>
    </source>
</evidence>
<keyword evidence="10" id="KW-1185">Reference proteome</keyword>
<dbReference type="InterPro" id="IPR013249">
    <property type="entry name" value="RNA_pol_sigma70_r4_t2"/>
</dbReference>
<gene>
    <name evidence="9" type="ORF">GR702_18810</name>
</gene>
<dbReference type="GO" id="GO:0003677">
    <property type="term" value="F:DNA binding"/>
    <property type="evidence" value="ECO:0007669"/>
    <property type="project" value="UniProtKB-KW"/>
</dbReference>
<dbReference type="RefSeq" id="WP_160987244.1">
    <property type="nucleotide sequence ID" value="NZ_WVTD01000021.1"/>
</dbReference>
<dbReference type="SUPFAM" id="SSF88659">
    <property type="entry name" value="Sigma3 and sigma4 domains of RNA polymerase sigma factors"/>
    <property type="match status" value="1"/>
</dbReference>
<keyword evidence="5" id="KW-0804">Transcription</keyword>
<organism evidence="9 10">
    <name type="scientific">Novosphingobium silvae</name>
    <dbReference type="NCBI Taxonomy" id="2692619"/>
    <lineage>
        <taxon>Bacteria</taxon>
        <taxon>Pseudomonadati</taxon>
        <taxon>Pseudomonadota</taxon>
        <taxon>Alphaproteobacteria</taxon>
        <taxon>Sphingomonadales</taxon>
        <taxon>Sphingomonadaceae</taxon>
        <taxon>Novosphingobium</taxon>
    </lineage>
</organism>
<evidence type="ECO:0000256" key="1">
    <source>
        <dbReference type="ARBA" id="ARBA00010641"/>
    </source>
</evidence>
<dbReference type="GO" id="GO:0016987">
    <property type="term" value="F:sigma factor activity"/>
    <property type="evidence" value="ECO:0007669"/>
    <property type="project" value="UniProtKB-KW"/>
</dbReference>
<evidence type="ECO:0000256" key="3">
    <source>
        <dbReference type="ARBA" id="ARBA00023082"/>
    </source>
</evidence>
<dbReference type="GO" id="GO:0006352">
    <property type="term" value="P:DNA-templated transcription initiation"/>
    <property type="evidence" value="ECO:0007669"/>
    <property type="project" value="InterPro"/>
</dbReference>
<protein>
    <submittedName>
        <fullName evidence="9">Sigma-70 family RNA polymerase sigma factor</fullName>
    </submittedName>
</protein>
<feature type="domain" description="RNA polymerase sigma factor 70 region 4 type 2" evidence="8">
    <location>
        <begin position="121"/>
        <end position="167"/>
    </location>
</feature>
<dbReference type="PANTHER" id="PTHR43133">
    <property type="entry name" value="RNA POLYMERASE ECF-TYPE SIGMA FACTO"/>
    <property type="match status" value="1"/>
</dbReference>
<dbReference type="Proteomes" id="UP000465810">
    <property type="component" value="Unassembled WGS sequence"/>
</dbReference>
<evidence type="ECO:0000259" key="8">
    <source>
        <dbReference type="Pfam" id="PF08281"/>
    </source>
</evidence>
<dbReference type="Pfam" id="PF08281">
    <property type="entry name" value="Sigma70_r4_2"/>
    <property type="match status" value="1"/>
</dbReference>
<dbReference type="Gene3D" id="1.10.1740.10">
    <property type="match status" value="1"/>
</dbReference>
<sequence length="235" mass="25738">MPPDVPARVPLPIAMPDDAFGAALIEQAAALSAYARRLTGGGADADDLLQDTMLRCWTARASFAAGTSLAAWARTVMKNSFLTGRRRARFHADLPEEARDRMLRVDETQSLAVWLRDTDWALSELPIHQREAVLLASQGVSIEDGAAQLGIAPGTFKSRIARGRTRLRALIEERSTPLLADRTGRDTLPSAAKRPIHLRRRGWRRGNLLKHEPVELHRPGGGRACPSHPAKGVRA</sequence>
<comment type="caution">
    <text evidence="9">The sequence shown here is derived from an EMBL/GenBank/DDBJ whole genome shotgun (WGS) entry which is preliminary data.</text>
</comment>